<evidence type="ECO:0000313" key="1">
    <source>
        <dbReference type="EMBL" id="KAK3771122.1"/>
    </source>
</evidence>
<dbReference type="AlphaFoldDB" id="A0AAE1DHW4"/>
<organism evidence="1 2">
    <name type="scientific">Elysia crispata</name>
    <name type="common">lettuce slug</name>
    <dbReference type="NCBI Taxonomy" id="231223"/>
    <lineage>
        <taxon>Eukaryota</taxon>
        <taxon>Metazoa</taxon>
        <taxon>Spiralia</taxon>
        <taxon>Lophotrochozoa</taxon>
        <taxon>Mollusca</taxon>
        <taxon>Gastropoda</taxon>
        <taxon>Heterobranchia</taxon>
        <taxon>Euthyneura</taxon>
        <taxon>Panpulmonata</taxon>
        <taxon>Sacoglossa</taxon>
        <taxon>Placobranchoidea</taxon>
        <taxon>Plakobranchidae</taxon>
        <taxon>Elysia</taxon>
    </lineage>
</organism>
<protein>
    <submittedName>
        <fullName evidence="1">Uncharacterized protein</fullName>
    </submittedName>
</protein>
<dbReference type="EMBL" id="JAWDGP010003771">
    <property type="protein sequence ID" value="KAK3771122.1"/>
    <property type="molecule type" value="Genomic_DNA"/>
</dbReference>
<reference evidence="1" key="1">
    <citation type="journal article" date="2023" name="G3 (Bethesda)">
        <title>A reference genome for the long-term kleptoplast-retaining sea slug Elysia crispata morphotype clarki.</title>
        <authorList>
            <person name="Eastman K.E."/>
            <person name="Pendleton A.L."/>
            <person name="Shaikh M.A."/>
            <person name="Suttiyut T."/>
            <person name="Ogas R."/>
            <person name="Tomko P."/>
            <person name="Gavelis G."/>
            <person name="Widhalm J.R."/>
            <person name="Wisecaver J.H."/>
        </authorList>
    </citation>
    <scope>NUCLEOTIDE SEQUENCE</scope>
    <source>
        <strain evidence="1">ECLA1</strain>
    </source>
</reference>
<accession>A0AAE1DHW4</accession>
<dbReference type="Proteomes" id="UP001283361">
    <property type="component" value="Unassembled WGS sequence"/>
</dbReference>
<sequence length="147" mass="16448">METCSEQASEAGITAQTLRPGLGQHLEIATPHRELPDFTPAKVTCDSYNTNRILMAEHLDRNLPSSSDVRRHEIARTDSQAEYHTYNGLQGQQGTGGQHVKPIEKTRCKAGHCEWRPSSVQLLEIIAEKHPSSNKRVERLARSLEPI</sequence>
<evidence type="ECO:0000313" key="2">
    <source>
        <dbReference type="Proteomes" id="UP001283361"/>
    </source>
</evidence>
<name>A0AAE1DHW4_9GAST</name>
<gene>
    <name evidence="1" type="ORF">RRG08_034138</name>
</gene>
<comment type="caution">
    <text evidence="1">The sequence shown here is derived from an EMBL/GenBank/DDBJ whole genome shotgun (WGS) entry which is preliminary data.</text>
</comment>
<proteinExistence type="predicted"/>
<keyword evidence="2" id="KW-1185">Reference proteome</keyword>